<reference evidence="2" key="1">
    <citation type="submission" date="2017-11" db="EMBL/GenBank/DDBJ databases">
        <authorList>
            <person name="Lima N.C."/>
            <person name="Parody-Merino A.M."/>
            <person name="Battley P.F."/>
            <person name="Fidler A.E."/>
            <person name="Prosdocimi F."/>
        </authorList>
    </citation>
    <scope>NUCLEOTIDE SEQUENCE [LARGE SCALE GENOMIC DNA]</scope>
</reference>
<organism evidence="1 2">
    <name type="scientific">Limosa lapponica baueri</name>
    <dbReference type="NCBI Taxonomy" id="1758121"/>
    <lineage>
        <taxon>Eukaryota</taxon>
        <taxon>Metazoa</taxon>
        <taxon>Chordata</taxon>
        <taxon>Craniata</taxon>
        <taxon>Vertebrata</taxon>
        <taxon>Euteleostomi</taxon>
        <taxon>Archelosauria</taxon>
        <taxon>Archosauria</taxon>
        <taxon>Dinosauria</taxon>
        <taxon>Saurischia</taxon>
        <taxon>Theropoda</taxon>
        <taxon>Coelurosauria</taxon>
        <taxon>Aves</taxon>
        <taxon>Neognathae</taxon>
        <taxon>Neoaves</taxon>
        <taxon>Charadriiformes</taxon>
        <taxon>Scolopacidae</taxon>
        <taxon>Limosa</taxon>
    </lineage>
</organism>
<evidence type="ECO:0000313" key="1">
    <source>
        <dbReference type="EMBL" id="PKU32480.1"/>
    </source>
</evidence>
<sequence>MFQAPNHLCGPLLYPLQQFSVLLELGSPELDTVLQMGLHQRRAEGQDNLSRPAGHTLPDAPQDAIDLLGHKGTLLMLYCCPPVLAGLFPQSCSPEDGEPPVSMTALVMFSGPGLCHFAEVNECSSEKMSAHGKGLQAGNTHGTTGLQGLQMNQF</sequence>
<protein>
    <submittedName>
        <fullName evidence="1">Uncharacterized protein</fullName>
    </submittedName>
</protein>
<dbReference type="Proteomes" id="UP000233556">
    <property type="component" value="Unassembled WGS sequence"/>
</dbReference>
<dbReference type="AlphaFoldDB" id="A0A2I0TFB6"/>
<reference evidence="2" key="2">
    <citation type="submission" date="2017-12" db="EMBL/GenBank/DDBJ databases">
        <title>Genome sequence of the Bar-tailed Godwit (Limosa lapponica baueri).</title>
        <authorList>
            <person name="Lima N.C.B."/>
            <person name="Parody-Merino A.M."/>
            <person name="Battley P.F."/>
            <person name="Fidler A.E."/>
            <person name="Prosdocimi F."/>
        </authorList>
    </citation>
    <scope>NUCLEOTIDE SEQUENCE [LARGE SCALE GENOMIC DNA]</scope>
</reference>
<name>A0A2I0TFB6_LIMLA</name>
<proteinExistence type="predicted"/>
<gene>
    <name evidence="1" type="ORF">llap_17216</name>
</gene>
<evidence type="ECO:0000313" key="2">
    <source>
        <dbReference type="Proteomes" id="UP000233556"/>
    </source>
</evidence>
<keyword evidence="2" id="KW-1185">Reference proteome</keyword>
<accession>A0A2I0TFB6</accession>
<dbReference type="EMBL" id="KZ511248">
    <property type="protein sequence ID" value="PKU32480.1"/>
    <property type="molecule type" value="Genomic_DNA"/>
</dbReference>